<dbReference type="InterPro" id="IPR013328">
    <property type="entry name" value="6PGD_dom2"/>
</dbReference>
<dbReference type="PANTHER" id="PTHR43060">
    <property type="entry name" value="3-HYDROXYISOBUTYRATE DEHYDROGENASE-LIKE 1, MITOCHONDRIAL-RELATED"/>
    <property type="match status" value="1"/>
</dbReference>
<keyword evidence="2" id="KW-0560">Oxidoreductase</keyword>
<feature type="domain" description="6-phosphogluconate dehydrogenase NADP-binding" evidence="4">
    <location>
        <begin position="2"/>
        <end position="160"/>
    </location>
</feature>
<dbReference type="SUPFAM" id="SSF51735">
    <property type="entry name" value="NAD(P)-binding Rossmann-fold domains"/>
    <property type="match status" value="1"/>
</dbReference>
<evidence type="ECO:0000256" key="2">
    <source>
        <dbReference type="ARBA" id="ARBA00023002"/>
    </source>
</evidence>
<feature type="domain" description="3-hydroxyisobutyrate dehydrogenase-like NAD-binding" evidence="5">
    <location>
        <begin position="165"/>
        <end position="281"/>
    </location>
</feature>
<dbReference type="Gene3D" id="1.10.1040.10">
    <property type="entry name" value="N-(1-d-carboxylethyl)-l-norvaline Dehydrogenase, domain 2"/>
    <property type="match status" value="1"/>
</dbReference>
<dbReference type="InterPro" id="IPR029154">
    <property type="entry name" value="HIBADH-like_NADP-bd"/>
</dbReference>
<dbReference type="InterPro" id="IPR006115">
    <property type="entry name" value="6PGDH_NADP-bd"/>
</dbReference>
<dbReference type="Gene3D" id="3.40.50.720">
    <property type="entry name" value="NAD(P)-binding Rossmann-like Domain"/>
    <property type="match status" value="1"/>
</dbReference>
<dbReference type="InterPro" id="IPR008927">
    <property type="entry name" value="6-PGluconate_DH-like_C_sf"/>
</dbReference>
<dbReference type="RefSeq" id="WP_279253170.1">
    <property type="nucleotide sequence ID" value="NZ_SHNP01000004.1"/>
</dbReference>
<evidence type="ECO:0000313" key="7">
    <source>
        <dbReference type="Proteomes" id="UP001143307"/>
    </source>
</evidence>
<dbReference type="SUPFAM" id="SSF48179">
    <property type="entry name" value="6-phosphogluconate dehydrogenase C-terminal domain-like"/>
    <property type="match status" value="1"/>
</dbReference>
<keyword evidence="7" id="KW-1185">Reference proteome</keyword>
<proteinExistence type="inferred from homology"/>
<dbReference type="PIRSF" id="PIRSF000103">
    <property type="entry name" value="HIBADH"/>
    <property type="match status" value="1"/>
</dbReference>
<dbReference type="EMBL" id="SHNP01000004">
    <property type="protein sequence ID" value="MCX2974391.1"/>
    <property type="molecule type" value="Genomic_DNA"/>
</dbReference>
<dbReference type="InterPro" id="IPR015815">
    <property type="entry name" value="HIBADH-related"/>
</dbReference>
<keyword evidence="3" id="KW-0520">NAD</keyword>
<evidence type="ECO:0000259" key="5">
    <source>
        <dbReference type="Pfam" id="PF14833"/>
    </source>
</evidence>
<organism evidence="6 7">
    <name type="scientific">Candidatus Seongchinamella marina</name>
    <dbReference type="NCBI Taxonomy" id="2518990"/>
    <lineage>
        <taxon>Bacteria</taxon>
        <taxon>Pseudomonadati</taxon>
        <taxon>Pseudomonadota</taxon>
        <taxon>Gammaproteobacteria</taxon>
        <taxon>Cellvibrionales</taxon>
        <taxon>Halieaceae</taxon>
        <taxon>Seongchinamella</taxon>
    </lineage>
</organism>
<sequence length="296" mass="31149">MKLAFIGLGVMGFPMAGHLQRAGHEVTVYNRTAEKAQKWVAQYGGDSAETPHQAVIGAQVVCLCVGNDDDVRSVMLGEQGIITACSPGTVVIDHTTASADLARELYVATAQVDSGFLDAPVSGGQAGAENGALTVMVGGEQSVFERAFPVIDCYARCARLLGPSGSGQLAKMANQICIAGIVQGLAEALEFSAQAGLDSAAVIEVISQGAAQSWQMENRYQTMLAGKYEHGFAVDWMRKDLGMVLAEADAMGLDLPVAALVDGFYSEVQSMGGGRWDTSSLFARMRAMGQNVSQEE</sequence>
<accession>A0ABT3SWL2</accession>
<dbReference type="Pfam" id="PF14833">
    <property type="entry name" value="NAD_binding_11"/>
    <property type="match status" value="1"/>
</dbReference>
<name>A0ABT3SWL2_9GAMM</name>
<protein>
    <submittedName>
        <fullName evidence="6">NAD(P)-dependent oxidoreductase</fullName>
    </submittedName>
</protein>
<dbReference type="Pfam" id="PF03446">
    <property type="entry name" value="NAD_binding_2"/>
    <property type="match status" value="1"/>
</dbReference>
<evidence type="ECO:0000259" key="4">
    <source>
        <dbReference type="Pfam" id="PF03446"/>
    </source>
</evidence>
<comment type="caution">
    <text evidence="6">The sequence shown here is derived from an EMBL/GenBank/DDBJ whole genome shotgun (WGS) entry which is preliminary data.</text>
</comment>
<dbReference type="PROSITE" id="PS00895">
    <property type="entry name" value="3_HYDROXYISOBUT_DH"/>
    <property type="match status" value="1"/>
</dbReference>
<dbReference type="PANTHER" id="PTHR43060:SF15">
    <property type="entry name" value="3-HYDROXYISOBUTYRATE DEHYDROGENASE-LIKE 1, MITOCHONDRIAL-RELATED"/>
    <property type="match status" value="1"/>
</dbReference>
<dbReference type="InterPro" id="IPR036291">
    <property type="entry name" value="NAD(P)-bd_dom_sf"/>
</dbReference>
<evidence type="ECO:0000256" key="1">
    <source>
        <dbReference type="ARBA" id="ARBA00009080"/>
    </source>
</evidence>
<evidence type="ECO:0000256" key="3">
    <source>
        <dbReference type="ARBA" id="ARBA00023027"/>
    </source>
</evidence>
<evidence type="ECO:0000313" key="6">
    <source>
        <dbReference type="EMBL" id="MCX2974391.1"/>
    </source>
</evidence>
<comment type="similarity">
    <text evidence="1">Belongs to the HIBADH-related family.</text>
</comment>
<reference evidence="6" key="1">
    <citation type="submission" date="2019-02" db="EMBL/GenBank/DDBJ databases">
        <authorList>
            <person name="Li S.-H."/>
        </authorList>
    </citation>
    <scope>NUCLEOTIDE SEQUENCE</scope>
    <source>
        <strain evidence="6">IMCC8485</strain>
    </source>
</reference>
<dbReference type="InterPro" id="IPR002204">
    <property type="entry name" value="3-OH-isobutyrate_DH-rel_CS"/>
</dbReference>
<gene>
    <name evidence="6" type="ORF">EYC87_12435</name>
</gene>
<dbReference type="Proteomes" id="UP001143307">
    <property type="component" value="Unassembled WGS sequence"/>
</dbReference>